<dbReference type="CDD" id="cd08987">
    <property type="entry name" value="GH62"/>
    <property type="match status" value="1"/>
</dbReference>
<comment type="subcellular location">
    <subcellularLocation>
        <location evidence="2 9">Secreted</location>
    </subcellularLocation>
</comment>
<comment type="caution">
    <text evidence="13">The sequence shown here is derived from an EMBL/GenBank/DDBJ whole genome shotgun (WGS) entry which is preliminary data.</text>
</comment>
<reference evidence="13 14" key="1">
    <citation type="submission" date="2024-02" db="EMBL/GenBank/DDBJ databases">
        <title>De novo assembly and annotation of 12 fungi associated with fruit tree decline syndrome in Ontario, Canada.</title>
        <authorList>
            <person name="Sulman M."/>
            <person name="Ellouze W."/>
            <person name="Ilyukhin E."/>
        </authorList>
    </citation>
    <scope>NUCLEOTIDE SEQUENCE [LARGE SCALE GENOMIC DNA]</scope>
    <source>
        <strain evidence="13 14">M97-236</strain>
    </source>
</reference>
<sequence length="982" mass="108620">MWSLLVLAAAIGAVVGRAVDSFSGNDPANRKVPSLPSNFTWSSSGALVGPKNDGRNIAGIKDPSIIFYKNTYHVFASTAQAAGYNIVYFNFTDFSKANASTFYYLDQSAIGTGYRAAPEVFYFAPQKLWYLVYQNGNAAYSTNKDISNPAGWTAPTNFYAGTPQIVTENIGDGYWVDMWVICDNANCHLYSSDDNGHLYRSQTPLSKFPSGMSEPVITLNDTRNALFEASNMYHVGGGKYLLLVEAIGSDGNRYFRSWTSKNLAGPWAQLAATEANPFARWNNVVFNGTPWTRSISHGEVVRTNVDQTLTISPCKLSESKIDAIGDRLAGIERALRDMKMASPQLPTPHSHVQPSPSSSVGASVSATPAATPASNIRHFEGNTSLSAYTTSANDQLQKALRNTQLLQSDPDLAAALTSLSQIVSNQNVYPGEHEVPSTVRTAKNTQRYDVPPAEVVSRVLRESEDIYDTVIGLFYPVRPYSEVVALCKELYFNIDDLPVPTLIVTFGSLYFVFRCYQFDFAKDDPRQEEFHSYTDIFVRNMMDLIGLLPVLMAPTVDNFEALLLGVSAATRAYIPEKQALTQLQAYYAVESSKPSLCSALISKATHLCLTLGYHRTDSMAKDPPETRRRKINLFWFLYTMDKGLCLRLGRASCIQDYDVAVPMPILGSEDEFSAGNGLARFWCKLAGIQGRIYEELYSPRALKQPKASRTAKADMLVTDIRQMWNEHDQIGYIPGTPEETHEIFMLGDKVTMSTTLTLVLRAVPPTDGQPLSCSQDCLAAARQAMQLHHTCASRFIDMSDRHIFSEYLHWTLLHTPFTPFLVIFCHIIETQSTSDLAMLGDFLETLQPARGTSSAIEKMFLVCDVFHRVAKLFIGAAARNPSFSSSATPDSTTQSQLRKELDPFMTRIGINNAYDPGFGGNGFDPYTASQPNAAYDMNAFAPQGNMGEWFSEDQLITTLLGNDFNFMDPNAAPMMNNGGQFM</sequence>
<feature type="signal peptide" evidence="11">
    <location>
        <begin position="1"/>
        <end position="16"/>
    </location>
</feature>
<evidence type="ECO:0000256" key="3">
    <source>
        <dbReference type="ARBA" id="ARBA00007396"/>
    </source>
</evidence>
<feature type="compositionally biased region" description="Low complexity" evidence="10">
    <location>
        <begin position="347"/>
        <end position="374"/>
    </location>
</feature>
<dbReference type="Pfam" id="PF04082">
    <property type="entry name" value="Fungal_trans"/>
    <property type="match status" value="1"/>
</dbReference>
<evidence type="ECO:0000256" key="5">
    <source>
        <dbReference type="ARBA" id="ARBA00022729"/>
    </source>
</evidence>
<evidence type="ECO:0000256" key="2">
    <source>
        <dbReference type="ARBA" id="ARBA00004613"/>
    </source>
</evidence>
<evidence type="ECO:0000256" key="6">
    <source>
        <dbReference type="ARBA" id="ARBA00022801"/>
    </source>
</evidence>
<dbReference type="SMART" id="SM00906">
    <property type="entry name" value="Fungal_trans"/>
    <property type="match status" value="1"/>
</dbReference>
<evidence type="ECO:0000256" key="9">
    <source>
        <dbReference type="RuleBase" id="RU368117"/>
    </source>
</evidence>
<accession>A0ABR3RN07</accession>
<dbReference type="PANTHER" id="PTHR40631:SF2">
    <property type="entry name" value="ALPHA-L-ARABINOFURANOSIDASE"/>
    <property type="match status" value="1"/>
</dbReference>
<gene>
    <name evidence="13" type="ORF">SLS59_003445</name>
</gene>
<evidence type="ECO:0000256" key="11">
    <source>
        <dbReference type="SAM" id="SignalP"/>
    </source>
</evidence>
<evidence type="ECO:0000259" key="12">
    <source>
        <dbReference type="SMART" id="SM00906"/>
    </source>
</evidence>
<comment type="function">
    <text evidence="9">Alpha-L-arabinofuranosidase involved in the hydrolysis of xylan, a major structural heterogeneous polysaccharide found in plant biomass representing the second most abundant polysaccharide in the biosphere, after cellulose.</text>
</comment>
<dbReference type="SUPFAM" id="SSF75005">
    <property type="entry name" value="Arabinanase/levansucrase/invertase"/>
    <property type="match status" value="1"/>
</dbReference>
<evidence type="ECO:0000256" key="4">
    <source>
        <dbReference type="ARBA" id="ARBA00022525"/>
    </source>
</evidence>
<evidence type="ECO:0000313" key="14">
    <source>
        <dbReference type="Proteomes" id="UP001521222"/>
    </source>
</evidence>
<feature type="chain" id="PRO_5046540033" description="Alpha-L-arabinofuranosidase" evidence="11">
    <location>
        <begin position="17"/>
        <end position="982"/>
    </location>
</feature>
<keyword evidence="14" id="KW-1185">Reference proteome</keyword>
<dbReference type="EMBL" id="JAKIXB020000009">
    <property type="protein sequence ID" value="KAL1605643.1"/>
    <property type="molecule type" value="Genomic_DNA"/>
</dbReference>
<comment type="similarity">
    <text evidence="3 9">Belongs to the glycosyl hydrolase 62 family.</text>
</comment>
<evidence type="ECO:0000256" key="8">
    <source>
        <dbReference type="ARBA" id="ARBA00023295"/>
    </source>
</evidence>
<keyword evidence="5 9" id="KW-0732">Signal</keyword>
<dbReference type="Gene3D" id="2.115.10.20">
    <property type="entry name" value="Glycosyl hydrolase domain, family 43"/>
    <property type="match status" value="1"/>
</dbReference>
<keyword evidence="4 9" id="KW-0964">Secreted</keyword>
<name>A0ABR3RN07_9PLEO</name>
<evidence type="ECO:0000256" key="1">
    <source>
        <dbReference type="ARBA" id="ARBA00001462"/>
    </source>
</evidence>
<feature type="domain" description="Xylanolytic transcriptional activator regulatory" evidence="12">
    <location>
        <begin position="597"/>
        <end position="670"/>
    </location>
</feature>
<dbReference type="InterPro" id="IPR023296">
    <property type="entry name" value="Glyco_hydro_beta-prop_sf"/>
</dbReference>
<dbReference type="InterPro" id="IPR007219">
    <property type="entry name" value="XnlR_reg_dom"/>
</dbReference>
<dbReference type="Pfam" id="PF03664">
    <property type="entry name" value="Glyco_hydro_62"/>
    <property type="match status" value="1"/>
</dbReference>
<feature type="region of interest" description="Disordered" evidence="10">
    <location>
        <begin position="342"/>
        <end position="378"/>
    </location>
</feature>
<dbReference type="EC" id="3.2.1.55" evidence="9"/>
<evidence type="ECO:0000313" key="13">
    <source>
        <dbReference type="EMBL" id="KAL1605643.1"/>
    </source>
</evidence>
<dbReference type="CDD" id="cd12148">
    <property type="entry name" value="fungal_TF_MHR"/>
    <property type="match status" value="1"/>
</dbReference>
<evidence type="ECO:0000256" key="10">
    <source>
        <dbReference type="SAM" id="MobiDB-lite"/>
    </source>
</evidence>
<dbReference type="PANTHER" id="PTHR40631">
    <property type="entry name" value="ALPHA-L-ARABINOFURANOSIDASE AXHA-2-RELATED"/>
    <property type="match status" value="1"/>
</dbReference>
<comment type="catalytic activity">
    <reaction evidence="1 9">
        <text>Hydrolysis of terminal non-reducing alpha-L-arabinofuranoside residues in alpha-L-arabinosides.</text>
        <dbReference type="EC" id="3.2.1.55"/>
    </reaction>
</comment>
<keyword evidence="8 9" id="KW-0326">Glycosidase</keyword>
<organism evidence="13 14">
    <name type="scientific">Nothophoma quercina</name>
    <dbReference type="NCBI Taxonomy" id="749835"/>
    <lineage>
        <taxon>Eukaryota</taxon>
        <taxon>Fungi</taxon>
        <taxon>Dikarya</taxon>
        <taxon>Ascomycota</taxon>
        <taxon>Pezizomycotina</taxon>
        <taxon>Dothideomycetes</taxon>
        <taxon>Pleosporomycetidae</taxon>
        <taxon>Pleosporales</taxon>
        <taxon>Pleosporineae</taxon>
        <taxon>Didymellaceae</taxon>
        <taxon>Nothophoma</taxon>
    </lineage>
</organism>
<dbReference type="InterPro" id="IPR005193">
    <property type="entry name" value="GH62_arabinosidase"/>
</dbReference>
<proteinExistence type="inferred from homology"/>
<keyword evidence="7" id="KW-0539">Nucleus</keyword>
<dbReference type="Proteomes" id="UP001521222">
    <property type="component" value="Unassembled WGS sequence"/>
</dbReference>
<keyword evidence="6 9" id="KW-0378">Hydrolase</keyword>
<protein>
    <recommendedName>
        <fullName evidence="9">Alpha-L-arabinofuranosidase</fullName>
        <ecNumber evidence="9">3.2.1.55</ecNumber>
    </recommendedName>
</protein>
<evidence type="ECO:0000256" key="7">
    <source>
        <dbReference type="ARBA" id="ARBA00023242"/>
    </source>
</evidence>